<proteinExistence type="predicted"/>
<evidence type="ECO:0000313" key="2">
    <source>
        <dbReference type="Proteomes" id="UP000295578"/>
    </source>
</evidence>
<reference evidence="1 2" key="1">
    <citation type="submission" date="2019-03" db="EMBL/GenBank/DDBJ databases">
        <title>Draft genome sequences of novel Actinobacteria.</title>
        <authorList>
            <person name="Sahin N."/>
            <person name="Ay H."/>
            <person name="Saygin H."/>
        </authorList>
    </citation>
    <scope>NUCLEOTIDE SEQUENCE [LARGE SCALE GENOMIC DNA]</scope>
    <source>
        <strain evidence="1 2">DSM 45941</strain>
    </source>
</reference>
<name>A0A4R5B4A2_9ACTN</name>
<accession>A0A4R5B4A2</accession>
<dbReference type="OrthoDB" id="9831073at2"/>
<gene>
    <name evidence="1" type="ORF">E1293_22910</name>
</gene>
<organism evidence="1 2">
    <name type="scientific">Actinomadura darangshiensis</name>
    <dbReference type="NCBI Taxonomy" id="705336"/>
    <lineage>
        <taxon>Bacteria</taxon>
        <taxon>Bacillati</taxon>
        <taxon>Actinomycetota</taxon>
        <taxon>Actinomycetes</taxon>
        <taxon>Streptosporangiales</taxon>
        <taxon>Thermomonosporaceae</taxon>
        <taxon>Actinomadura</taxon>
    </lineage>
</organism>
<dbReference type="EMBL" id="SMKY01000108">
    <property type="protein sequence ID" value="TDD79599.1"/>
    <property type="molecule type" value="Genomic_DNA"/>
</dbReference>
<dbReference type="AlphaFoldDB" id="A0A4R5B4A2"/>
<dbReference type="Proteomes" id="UP000295578">
    <property type="component" value="Unassembled WGS sequence"/>
</dbReference>
<protein>
    <submittedName>
        <fullName evidence="1">Uncharacterized protein</fullName>
    </submittedName>
</protein>
<evidence type="ECO:0000313" key="1">
    <source>
        <dbReference type="EMBL" id="TDD79599.1"/>
    </source>
</evidence>
<comment type="caution">
    <text evidence="1">The sequence shown here is derived from an EMBL/GenBank/DDBJ whole genome shotgun (WGS) entry which is preliminary data.</text>
</comment>
<sequence>MTEGQAEAGSPVPVGWHEIQWPWDLTSSYLTFTYLDDLPRTGARITEALKVLEQALYAIAEPDLRWSAPLEDMLPAGMWTAWTPLLSRLSDHMPRLSAIRADRVREVAVEFAPRAALPPEIARRLAPDLLTAWLGYLAGRMLTHSLKWAEDSLREQRESAQLTPYLELVTNFIPKVDDEKLRYRLTSGLRTTAKESALPYLERLTASSLPTDLRKEAEWQAQLLLNDLVKDSEGGWL</sequence>
<dbReference type="RefSeq" id="WP_132199508.1">
    <property type="nucleotide sequence ID" value="NZ_SMKY01000108.1"/>
</dbReference>
<keyword evidence="2" id="KW-1185">Reference proteome</keyword>